<comment type="caution">
    <text evidence="9">The sequence shown here is derived from an EMBL/GenBank/DDBJ whole genome shotgun (WGS) entry which is preliminary data.</text>
</comment>
<dbReference type="Pfam" id="PF09115">
    <property type="entry name" value="DNApol3-delta_C"/>
    <property type="match status" value="1"/>
</dbReference>
<evidence type="ECO:0000256" key="1">
    <source>
        <dbReference type="ARBA" id="ARBA00012417"/>
    </source>
</evidence>
<evidence type="ECO:0000313" key="9">
    <source>
        <dbReference type="EMBL" id="MCA6062328.1"/>
    </source>
</evidence>
<name>A0ABS7ZM95_9GAMM</name>
<dbReference type="GO" id="GO:0003887">
    <property type="term" value="F:DNA-directed DNA polymerase activity"/>
    <property type="evidence" value="ECO:0007669"/>
    <property type="project" value="UniProtKB-EC"/>
</dbReference>
<keyword evidence="3 9" id="KW-0808">Transferase</keyword>
<evidence type="ECO:0000313" key="10">
    <source>
        <dbReference type="Proteomes" id="UP000714380"/>
    </source>
</evidence>
<dbReference type="SUPFAM" id="SSF52540">
    <property type="entry name" value="P-loop containing nucleoside triphosphate hydrolases"/>
    <property type="match status" value="1"/>
</dbReference>
<dbReference type="InterPro" id="IPR004622">
    <property type="entry name" value="DNA_pol_HolB"/>
</dbReference>
<dbReference type="EMBL" id="JAEDAH010000008">
    <property type="protein sequence ID" value="MCA6062328.1"/>
    <property type="molecule type" value="Genomic_DNA"/>
</dbReference>
<evidence type="ECO:0000256" key="4">
    <source>
        <dbReference type="ARBA" id="ARBA00022695"/>
    </source>
</evidence>
<evidence type="ECO:0000256" key="3">
    <source>
        <dbReference type="ARBA" id="ARBA00022679"/>
    </source>
</evidence>
<evidence type="ECO:0000256" key="7">
    <source>
        <dbReference type="ARBA" id="ARBA00049244"/>
    </source>
</evidence>
<feature type="domain" description="DNA polymerase III delta subunit C-terminal" evidence="8">
    <location>
        <begin position="232"/>
        <end position="322"/>
    </location>
</feature>
<keyword evidence="4 9" id="KW-0548">Nucleotidyltransferase</keyword>
<sequence length="330" mass="37289">MTALLPWQHNAWADLVRRHRKAGLPHALMLTGIEGIGKHELARYSAKWLLCQRDEDTPCDQCHSCQLWNAGSHPDYMAVQPEEGSRQIRIDAIRRVNDFLAQTPQISRCQVVSLRPVEVMNTNAANALLKTLEEPAGESFLLLETERFGSVLPTIRSRCQRFTLDTPSHEQSIHWLANNGQSGEAAEQALKRNTGAPLKALQWLASDQREQQQRWMELLGQWSNGSAPLQVAAEGWNKLDISDVTNWFYSFLSDCIKLSMGIQPNQLTYGTIAREMLGESMPPAAKLIPLHDKIKEILGRLLSGAGHYNKQLLIESLLLDWQNTLAQRER</sequence>
<evidence type="ECO:0000259" key="8">
    <source>
        <dbReference type="Pfam" id="PF09115"/>
    </source>
</evidence>
<keyword evidence="6" id="KW-0239">DNA-directed DNA polymerase</keyword>
<gene>
    <name evidence="9" type="ORF">I9W95_01790</name>
</gene>
<proteinExistence type="predicted"/>
<evidence type="ECO:0000256" key="5">
    <source>
        <dbReference type="ARBA" id="ARBA00022705"/>
    </source>
</evidence>
<dbReference type="Proteomes" id="UP000714380">
    <property type="component" value="Unassembled WGS sequence"/>
</dbReference>
<dbReference type="NCBIfam" id="TIGR00678">
    <property type="entry name" value="holB"/>
    <property type="match status" value="1"/>
</dbReference>
<keyword evidence="5" id="KW-0235">DNA replication</keyword>
<dbReference type="EC" id="2.7.7.7" evidence="1"/>
<evidence type="ECO:0000256" key="2">
    <source>
        <dbReference type="ARBA" id="ARBA00014363"/>
    </source>
</evidence>
<dbReference type="InterPro" id="IPR015199">
    <property type="entry name" value="DNA_pol_III_delta_C"/>
</dbReference>
<comment type="catalytic activity">
    <reaction evidence="7">
        <text>DNA(n) + a 2'-deoxyribonucleoside 5'-triphosphate = DNA(n+1) + diphosphate</text>
        <dbReference type="Rhea" id="RHEA:22508"/>
        <dbReference type="Rhea" id="RHEA-COMP:17339"/>
        <dbReference type="Rhea" id="RHEA-COMP:17340"/>
        <dbReference type="ChEBI" id="CHEBI:33019"/>
        <dbReference type="ChEBI" id="CHEBI:61560"/>
        <dbReference type="ChEBI" id="CHEBI:173112"/>
        <dbReference type="EC" id="2.7.7.7"/>
    </reaction>
</comment>
<dbReference type="InterPro" id="IPR050238">
    <property type="entry name" value="DNA_Rep/Repair_Clamp_Loader"/>
</dbReference>
<organism evidence="9 10">
    <name type="scientific">Thalassolituus marinus</name>
    <dbReference type="NCBI Taxonomy" id="671053"/>
    <lineage>
        <taxon>Bacteria</taxon>
        <taxon>Pseudomonadati</taxon>
        <taxon>Pseudomonadota</taxon>
        <taxon>Gammaproteobacteria</taxon>
        <taxon>Oceanospirillales</taxon>
        <taxon>Oceanospirillaceae</taxon>
        <taxon>Thalassolituus</taxon>
    </lineage>
</organism>
<dbReference type="PANTHER" id="PTHR11669">
    <property type="entry name" value="REPLICATION FACTOR C / DNA POLYMERASE III GAMMA-TAU SUBUNIT"/>
    <property type="match status" value="1"/>
</dbReference>
<evidence type="ECO:0000256" key="6">
    <source>
        <dbReference type="ARBA" id="ARBA00022932"/>
    </source>
</evidence>
<dbReference type="Gene3D" id="3.40.50.300">
    <property type="entry name" value="P-loop containing nucleotide triphosphate hydrolases"/>
    <property type="match status" value="1"/>
</dbReference>
<reference evidence="9 10" key="1">
    <citation type="submission" date="2020-12" db="EMBL/GenBank/DDBJ databases">
        <title>Novel Thalassolituus-related marine hydrocarbonoclastic bacteria mediated algae-derived hydrocarbons mineralization in twilight zone of the northern South China Sea.</title>
        <authorList>
            <person name="Dong C."/>
        </authorList>
    </citation>
    <scope>NUCLEOTIDE SEQUENCE [LARGE SCALE GENOMIC DNA]</scope>
    <source>
        <strain evidence="9 10">IMCC1826</strain>
    </source>
</reference>
<accession>A0ABS7ZM95</accession>
<dbReference type="Gene3D" id="1.20.272.10">
    <property type="match status" value="1"/>
</dbReference>
<dbReference type="NCBIfam" id="NF004310">
    <property type="entry name" value="PRK05707.1"/>
    <property type="match status" value="1"/>
</dbReference>
<dbReference type="PANTHER" id="PTHR11669:SF8">
    <property type="entry name" value="DNA POLYMERASE III SUBUNIT DELTA"/>
    <property type="match status" value="1"/>
</dbReference>
<keyword evidence="10" id="KW-1185">Reference proteome</keyword>
<protein>
    <recommendedName>
        <fullName evidence="2">DNA polymerase III subunit delta'</fullName>
        <ecNumber evidence="1">2.7.7.7</ecNumber>
    </recommendedName>
</protein>
<dbReference type="RefSeq" id="WP_225671216.1">
    <property type="nucleotide sequence ID" value="NZ_JAEDAH010000008.1"/>
</dbReference>
<dbReference type="InterPro" id="IPR027417">
    <property type="entry name" value="P-loop_NTPase"/>
</dbReference>
<dbReference type="Pfam" id="PF13177">
    <property type="entry name" value="DNA_pol3_delta2"/>
    <property type="match status" value="1"/>
</dbReference>